<keyword evidence="1" id="KW-0472">Membrane</keyword>
<dbReference type="STRING" id="75913.A0A0K0FLT7"/>
<protein>
    <submittedName>
        <fullName evidence="3">Uncharacterized protein</fullName>
    </submittedName>
</protein>
<dbReference type="WBParaSite" id="SVE_1000125533.1">
    <property type="protein sequence ID" value="SVE_1000125533.1"/>
    <property type="gene ID" value="SVE_1000125533"/>
</dbReference>
<keyword evidence="1" id="KW-0812">Transmembrane</keyword>
<proteinExistence type="predicted"/>
<reference evidence="2" key="1">
    <citation type="submission" date="2014-07" db="EMBL/GenBank/DDBJ databases">
        <authorList>
            <person name="Martin A.A"/>
            <person name="De Silva N."/>
        </authorList>
    </citation>
    <scope>NUCLEOTIDE SEQUENCE</scope>
</reference>
<accession>A0A0K0FLT7</accession>
<reference evidence="3" key="2">
    <citation type="submission" date="2015-08" db="UniProtKB">
        <authorList>
            <consortium name="WormBaseParasite"/>
        </authorList>
    </citation>
    <scope>IDENTIFICATION</scope>
</reference>
<dbReference type="Proteomes" id="UP000035680">
    <property type="component" value="Unassembled WGS sequence"/>
</dbReference>
<dbReference type="AlphaFoldDB" id="A0A0K0FLT7"/>
<evidence type="ECO:0000313" key="3">
    <source>
        <dbReference type="WBParaSite" id="SVE_1000125533.1"/>
    </source>
</evidence>
<feature type="transmembrane region" description="Helical" evidence="1">
    <location>
        <begin position="42"/>
        <end position="61"/>
    </location>
</feature>
<keyword evidence="2" id="KW-1185">Reference proteome</keyword>
<organism evidence="2 3">
    <name type="scientific">Strongyloides venezuelensis</name>
    <name type="common">Threadworm</name>
    <dbReference type="NCBI Taxonomy" id="75913"/>
    <lineage>
        <taxon>Eukaryota</taxon>
        <taxon>Metazoa</taxon>
        <taxon>Ecdysozoa</taxon>
        <taxon>Nematoda</taxon>
        <taxon>Chromadorea</taxon>
        <taxon>Rhabditida</taxon>
        <taxon>Tylenchina</taxon>
        <taxon>Panagrolaimomorpha</taxon>
        <taxon>Strongyloidoidea</taxon>
        <taxon>Strongyloididae</taxon>
        <taxon>Strongyloides</taxon>
    </lineage>
</organism>
<sequence>MIIDLLVGFALEEIINETKLKFRDNKMEMVTSSFMELFIERATAPFFVFQVFCCLNIWFIIHCLL</sequence>
<name>A0A0K0FLT7_STRVS</name>
<keyword evidence="1" id="KW-1133">Transmembrane helix</keyword>
<evidence type="ECO:0000256" key="1">
    <source>
        <dbReference type="SAM" id="Phobius"/>
    </source>
</evidence>
<evidence type="ECO:0000313" key="2">
    <source>
        <dbReference type="Proteomes" id="UP000035680"/>
    </source>
</evidence>